<feature type="domain" description="Methyltransferase" evidence="4">
    <location>
        <begin position="42"/>
        <end position="139"/>
    </location>
</feature>
<dbReference type="EMBL" id="FUZQ01000004">
    <property type="protein sequence ID" value="SKC67365.1"/>
    <property type="molecule type" value="Genomic_DNA"/>
</dbReference>
<accession>A0A1T5KV70</accession>
<dbReference type="InterPro" id="IPR029063">
    <property type="entry name" value="SAM-dependent_MTases_sf"/>
</dbReference>
<evidence type="ECO:0000256" key="3">
    <source>
        <dbReference type="ARBA" id="ARBA00022691"/>
    </source>
</evidence>
<dbReference type="GO" id="GO:0032259">
    <property type="term" value="P:methylation"/>
    <property type="evidence" value="ECO:0007669"/>
    <property type="project" value="UniProtKB-KW"/>
</dbReference>
<dbReference type="PANTHER" id="PTHR43464">
    <property type="entry name" value="METHYLTRANSFERASE"/>
    <property type="match status" value="1"/>
</dbReference>
<dbReference type="SUPFAM" id="SSF53335">
    <property type="entry name" value="S-adenosyl-L-methionine-dependent methyltransferases"/>
    <property type="match status" value="1"/>
</dbReference>
<sequence length="202" mass="20877">MAVPERGFDALYASDVPPPWEIGRPQPALLALVRRSVLADPVLDVGCGTGALALAVARAGHRVIGVDAAPHAISRARERAAGAILEEPGEVSFEVADARRLDRLGLRPRTVLDSGLLHTLDDDGRAAYVAGLEAVCAPGALVAVLAMSVDADLGWGTTADGLRAAFAGPAWSSTAVSDAEITARPAGEELHLPALLLTTRRA</sequence>
<evidence type="ECO:0000313" key="6">
    <source>
        <dbReference type="Proteomes" id="UP000189777"/>
    </source>
</evidence>
<proteinExistence type="predicted"/>
<dbReference type="GO" id="GO:0008168">
    <property type="term" value="F:methyltransferase activity"/>
    <property type="evidence" value="ECO:0007669"/>
    <property type="project" value="UniProtKB-KW"/>
</dbReference>
<evidence type="ECO:0000256" key="1">
    <source>
        <dbReference type="ARBA" id="ARBA00022603"/>
    </source>
</evidence>
<name>A0A1T5KV70_9MICO</name>
<dbReference type="Proteomes" id="UP000189777">
    <property type="component" value="Unassembled WGS sequence"/>
</dbReference>
<protein>
    <submittedName>
        <fullName evidence="5">Methyltransferase domain-containing protein</fullName>
    </submittedName>
</protein>
<dbReference type="PANTHER" id="PTHR43464:SF19">
    <property type="entry name" value="UBIQUINONE BIOSYNTHESIS O-METHYLTRANSFERASE, MITOCHONDRIAL"/>
    <property type="match status" value="1"/>
</dbReference>
<keyword evidence="2 5" id="KW-0808">Transferase</keyword>
<dbReference type="AlphaFoldDB" id="A0A1T5KV70"/>
<dbReference type="OrthoDB" id="9805171at2"/>
<dbReference type="STRING" id="526729.SAMN04324258_2448"/>
<dbReference type="InterPro" id="IPR041698">
    <property type="entry name" value="Methyltransf_25"/>
</dbReference>
<keyword evidence="1 5" id="KW-0489">Methyltransferase</keyword>
<dbReference type="Gene3D" id="3.40.50.150">
    <property type="entry name" value="Vaccinia Virus protein VP39"/>
    <property type="match status" value="1"/>
</dbReference>
<dbReference type="CDD" id="cd02440">
    <property type="entry name" value="AdoMet_MTases"/>
    <property type="match status" value="1"/>
</dbReference>
<dbReference type="Pfam" id="PF13649">
    <property type="entry name" value="Methyltransf_25"/>
    <property type="match status" value="1"/>
</dbReference>
<organism evidence="5 6">
    <name type="scientific">Krasilnikoviella flava</name>
    <dbReference type="NCBI Taxonomy" id="526729"/>
    <lineage>
        <taxon>Bacteria</taxon>
        <taxon>Bacillati</taxon>
        <taxon>Actinomycetota</taxon>
        <taxon>Actinomycetes</taxon>
        <taxon>Micrococcales</taxon>
        <taxon>Promicromonosporaceae</taxon>
        <taxon>Krasilnikoviella</taxon>
    </lineage>
</organism>
<gene>
    <name evidence="5" type="ORF">SAMN04324258_2448</name>
</gene>
<keyword evidence="6" id="KW-1185">Reference proteome</keyword>
<reference evidence="5 6" key="1">
    <citation type="submission" date="2017-02" db="EMBL/GenBank/DDBJ databases">
        <authorList>
            <person name="Peterson S.W."/>
        </authorList>
    </citation>
    <scope>NUCLEOTIDE SEQUENCE [LARGE SCALE GENOMIC DNA]</scope>
    <source>
        <strain evidence="5 6">DSM 21481</strain>
    </source>
</reference>
<evidence type="ECO:0000313" key="5">
    <source>
        <dbReference type="EMBL" id="SKC67365.1"/>
    </source>
</evidence>
<keyword evidence="3" id="KW-0949">S-adenosyl-L-methionine</keyword>
<evidence type="ECO:0000256" key="2">
    <source>
        <dbReference type="ARBA" id="ARBA00022679"/>
    </source>
</evidence>
<evidence type="ECO:0000259" key="4">
    <source>
        <dbReference type="Pfam" id="PF13649"/>
    </source>
</evidence>
<dbReference type="RefSeq" id="WP_079574758.1">
    <property type="nucleotide sequence ID" value="NZ_FUZQ01000004.1"/>
</dbReference>